<evidence type="ECO:0000256" key="10">
    <source>
        <dbReference type="ARBA" id="ARBA00023136"/>
    </source>
</evidence>
<comment type="subcellular location">
    <subcellularLocation>
        <location evidence="1">Mitochondrion inner membrane</location>
        <topology evidence="1">Single-pass membrane protein</topology>
    </subcellularLocation>
</comment>
<dbReference type="CDD" id="cd00925">
    <property type="entry name" value="Cyt_c_Oxidase_VIa"/>
    <property type="match status" value="1"/>
</dbReference>
<evidence type="ECO:0000313" key="14">
    <source>
        <dbReference type="Proteomes" id="UP001583193"/>
    </source>
</evidence>
<dbReference type="PANTHER" id="PTHR11504">
    <property type="entry name" value="CYTOCHROME C OXIDASE POLYPEPTIDE VIA"/>
    <property type="match status" value="1"/>
</dbReference>
<organism evidence="13 14">
    <name type="scientific">Paecilomyces lecythidis</name>
    <dbReference type="NCBI Taxonomy" id="3004212"/>
    <lineage>
        <taxon>Eukaryota</taxon>
        <taxon>Fungi</taxon>
        <taxon>Dikarya</taxon>
        <taxon>Ascomycota</taxon>
        <taxon>Pezizomycotina</taxon>
        <taxon>Eurotiomycetes</taxon>
        <taxon>Eurotiomycetidae</taxon>
        <taxon>Eurotiales</taxon>
        <taxon>Thermoascaceae</taxon>
        <taxon>Paecilomyces</taxon>
    </lineage>
</organism>
<dbReference type="EMBL" id="JAVDPF010000062">
    <property type="protein sequence ID" value="KAL1865263.1"/>
    <property type="molecule type" value="Genomic_DNA"/>
</dbReference>
<evidence type="ECO:0000256" key="12">
    <source>
        <dbReference type="RuleBase" id="RU004397"/>
    </source>
</evidence>
<reference evidence="13 14" key="1">
    <citation type="journal article" date="2024" name="IMA Fungus">
        <title>IMA Genome - F19 : A genome assembly and annotation guide to empower mycologists, including annotated draft genome sequences of Ceratocystis pirilliformis, Diaporthe australafricana, Fusarium ophioides, Paecilomyces lecythidis, and Sporothrix stenoceras.</title>
        <authorList>
            <person name="Aylward J."/>
            <person name="Wilson A.M."/>
            <person name="Visagie C.M."/>
            <person name="Spraker J."/>
            <person name="Barnes I."/>
            <person name="Buitendag C."/>
            <person name="Ceriani C."/>
            <person name="Del Mar Angel L."/>
            <person name="du Plessis D."/>
            <person name="Fuchs T."/>
            <person name="Gasser K."/>
            <person name="Kramer D."/>
            <person name="Li W."/>
            <person name="Munsamy K."/>
            <person name="Piso A."/>
            <person name="Price J.L."/>
            <person name="Sonnekus B."/>
            <person name="Thomas C."/>
            <person name="van der Nest A."/>
            <person name="van Dijk A."/>
            <person name="van Heerden A."/>
            <person name="van Vuuren N."/>
            <person name="Yilmaz N."/>
            <person name="Duong T.A."/>
            <person name="van der Merwe N.A."/>
            <person name="Wingfield M.J."/>
            <person name="Wingfield B.D."/>
        </authorList>
    </citation>
    <scope>NUCLEOTIDE SEQUENCE [LARGE SCALE GENOMIC DNA]</scope>
    <source>
        <strain evidence="13 14">CMW 18167</strain>
    </source>
</reference>
<dbReference type="PANTHER" id="PTHR11504:SF0">
    <property type="entry name" value="CYTOCHROME C OXIDASE SUBUNIT"/>
    <property type="match status" value="1"/>
</dbReference>
<dbReference type="Gene3D" id="4.10.95.10">
    <property type="entry name" value="Cytochrome c oxidase, subunit VIa"/>
    <property type="match status" value="1"/>
</dbReference>
<evidence type="ECO:0000256" key="8">
    <source>
        <dbReference type="ARBA" id="ARBA00023002"/>
    </source>
</evidence>
<proteinExistence type="inferred from homology"/>
<comment type="caution">
    <text evidence="13">The sequence shown here is derived from an EMBL/GenBank/DDBJ whole genome shotgun (WGS) entry which is preliminary data.</text>
</comment>
<dbReference type="InterPro" id="IPR018507">
    <property type="entry name" value="Cyt_c_oxidase_su6a_CS"/>
</dbReference>
<keyword evidence="6" id="KW-0809">Transit peptide</keyword>
<evidence type="ECO:0000256" key="2">
    <source>
        <dbReference type="ARBA" id="ARBA00004673"/>
    </source>
</evidence>
<dbReference type="InterPro" id="IPR036418">
    <property type="entry name" value="Cyt_c_oxidase_su6a_sf"/>
</dbReference>
<evidence type="ECO:0000256" key="3">
    <source>
        <dbReference type="ARBA" id="ARBA00005553"/>
    </source>
</evidence>
<sequence length="188" mass="21856">MAPFPALRRITGALNGSRRVRQTLTSSWVSNLQRSDDPTLDILRLSTTMLSQRSILRLSQRAAQQLRASPARNAGQRRFNSSEPKLPWVVDNEFNRERAAVKEHAAATSDLWRKLSIYAVIPCLILGGINAYNLWEEHWEHWEHMPPLEERTEYPYQNIRTKNFPWGDGDKTIFWNPSVNYHNKDKTT</sequence>
<evidence type="ECO:0000256" key="6">
    <source>
        <dbReference type="ARBA" id="ARBA00022946"/>
    </source>
</evidence>
<dbReference type="PROSITE" id="PS01329">
    <property type="entry name" value="COX6A"/>
    <property type="match status" value="1"/>
</dbReference>
<dbReference type="Pfam" id="PF02046">
    <property type="entry name" value="COX6A"/>
    <property type="match status" value="1"/>
</dbReference>
<evidence type="ECO:0000256" key="5">
    <source>
        <dbReference type="ARBA" id="ARBA00022792"/>
    </source>
</evidence>
<name>A0ABR3WNN0_9EURO</name>
<protein>
    <recommendedName>
        <fullName evidence="12">Cytochrome c oxidase subunit</fullName>
    </recommendedName>
    <alternativeName>
        <fullName evidence="12">Cytochrome c oxidase polypeptide VIa</fullName>
    </alternativeName>
</protein>
<keyword evidence="14" id="KW-1185">Reference proteome</keyword>
<keyword evidence="9 12" id="KW-0496">Mitochondrion</keyword>
<accession>A0ABR3WNN0</accession>
<dbReference type="Proteomes" id="UP001583193">
    <property type="component" value="Unassembled WGS sequence"/>
</dbReference>
<evidence type="ECO:0000256" key="9">
    <source>
        <dbReference type="ARBA" id="ARBA00023128"/>
    </source>
</evidence>
<keyword evidence="7" id="KW-1133">Transmembrane helix</keyword>
<evidence type="ECO:0000256" key="11">
    <source>
        <dbReference type="RuleBase" id="RU004396"/>
    </source>
</evidence>
<keyword evidence="10 12" id="KW-0472">Membrane</keyword>
<evidence type="ECO:0000256" key="4">
    <source>
        <dbReference type="ARBA" id="ARBA00022692"/>
    </source>
</evidence>
<evidence type="ECO:0000256" key="7">
    <source>
        <dbReference type="ARBA" id="ARBA00022989"/>
    </source>
</evidence>
<comment type="pathway">
    <text evidence="2">Energy metabolism; oxidative phosphorylation.</text>
</comment>
<gene>
    <name evidence="13" type="primary">EAT5</name>
    <name evidence="13" type="ORF">Plec18167_009458</name>
</gene>
<keyword evidence="4" id="KW-0812">Transmembrane</keyword>
<keyword evidence="5 12" id="KW-0999">Mitochondrion inner membrane</keyword>
<comment type="similarity">
    <text evidence="3 11">Belongs to the cytochrome c oxidase subunit 6A family.</text>
</comment>
<dbReference type="SUPFAM" id="SSF81411">
    <property type="entry name" value="Mitochondrial cytochrome c oxidase subunit VIa"/>
    <property type="match status" value="1"/>
</dbReference>
<keyword evidence="8" id="KW-0560">Oxidoreductase</keyword>
<evidence type="ECO:0000313" key="13">
    <source>
        <dbReference type="EMBL" id="KAL1865263.1"/>
    </source>
</evidence>
<evidence type="ECO:0000256" key="1">
    <source>
        <dbReference type="ARBA" id="ARBA00004434"/>
    </source>
</evidence>
<dbReference type="InterPro" id="IPR001349">
    <property type="entry name" value="Cyt_c_oxidase_su6a"/>
</dbReference>